<gene>
    <name evidence="2" type="ORF">HK413_06900</name>
</gene>
<comment type="caution">
    <text evidence="2">The sequence shown here is derived from an EMBL/GenBank/DDBJ whole genome shotgun (WGS) entry which is preliminary data.</text>
</comment>
<dbReference type="Proteomes" id="UP000566071">
    <property type="component" value="Unassembled WGS sequence"/>
</dbReference>
<keyword evidence="1" id="KW-1133">Transmembrane helix</keyword>
<keyword evidence="1" id="KW-0812">Transmembrane</keyword>
<name>A0ABX1W2W1_9SPHI</name>
<evidence type="ECO:0000256" key="1">
    <source>
        <dbReference type="SAM" id="Phobius"/>
    </source>
</evidence>
<reference evidence="2 3" key="1">
    <citation type="submission" date="2020-05" db="EMBL/GenBank/DDBJ databases">
        <authorList>
            <person name="Khan S.A."/>
            <person name="Jeon C.O."/>
            <person name="Chun B.H."/>
        </authorList>
    </citation>
    <scope>NUCLEOTIDE SEQUENCE [LARGE SCALE GENOMIC DNA]</scope>
    <source>
        <strain evidence="2 3">S1162</strain>
    </source>
</reference>
<accession>A0ABX1W2W1</accession>
<feature type="transmembrane region" description="Helical" evidence="1">
    <location>
        <begin position="82"/>
        <end position="100"/>
    </location>
</feature>
<protein>
    <submittedName>
        <fullName evidence="2">DUF1761 domain-containing protein</fullName>
    </submittedName>
</protein>
<feature type="transmembrane region" description="Helical" evidence="1">
    <location>
        <begin position="120"/>
        <end position="141"/>
    </location>
</feature>
<proteinExistence type="predicted"/>
<feature type="transmembrane region" description="Helical" evidence="1">
    <location>
        <begin position="41"/>
        <end position="62"/>
    </location>
</feature>
<keyword evidence="1" id="KW-0472">Membrane</keyword>
<sequence>MKTKSQAIVIKITLVSSMGLYGLSLTQQAYCITGSCGNHWMGISIVALGAIGGIMSLAGLTWYANPLIWAAWSQINKKPKQAMIFSLIATLLSASFLLAATISDVQPNVTSYITGYRIGYWLWLGSMVTTLVGSAIVYLLSRDNLSIINGRIVLKVDFNNRCATGVKLFTGDDNVLRADNKKIKLYDGLQAILWDYDYHDKKTDNLAVIAVINYSFDENCWVAGFNFDDLKHESERVHGLLEN</sequence>
<dbReference type="EMBL" id="JABFCR010000025">
    <property type="protein sequence ID" value="NNU33948.1"/>
    <property type="molecule type" value="Genomic_DNA"/>
</dbReference>
<dbReference type="RefSeq" id="WP_175269633.1">
    <property type="nucleotide sequence ID" value="NZ_JABFCR010000025.1"/>
</dbReference>
<evidence type="ECO:0000313" key="2">
    <source>
        <dbReference type="EMBL" id="NNU33948.1"/>
    </source>
</evidence>
<organism evidence="2 3">
    <name type="scientific">Mucilaginibacter humi</name>
    <dbReference type="NCBI Taxonomy" id="2732510"/>
    <lineage>
        <taxon>Bacteria</taxon>
        <taxon>Pseudomonadati</taxon>
        <taxon>Bacteroidota</taxon>
        <taxon>Sphingobacteriia</taxon>
        <taxon>Sphingobacteriales</taxon>
        <taxon>Sphingobacteriaceae</taxon>
        <taxon>Mucilaginibacter</taxon>
    </lineage>
</organism>
<evidence type="ECO:0000313" key="3">
    <source>
        <dbReference type="Proteomes" id="UP000566071"/>
    </source>
</evidence>
<keyword evidence="3" id="KW-1185">Reference proteome</keyword>